<dbReference type="EMBL" id="SRLH01000009">
    <property type="protein sequence ID" value="TGD56663.1"/>
    <property type="molecule type" value="Genomic_DNA"/>
</dbReference>
<dbReference type="NCBIfam" id="TIGR00229">
    <property type="entry name" value="sensory_box"/>
    <property type="match status" value="1"/>
</dbReference>
<evidence type="ECO:0000256" key="5">
    <source>
        <dbReference type="ARBA" id="ARBA00022777"/>
    </source>
</evidence>
<keyword evidence="6" id="KW-0812">Transmembrane</keyword>
<dbReference type="SMART" id="SM00388">
    <property type="entry name" value="HisKA"/>
    <property type="match status" value="1"/>
</dbReference>
<reference evidence="8 9" key="1">
    <citation type="submission" date="2019-04" db="EMBL/GenBank/DDBJ databases">
        <title>Flavobacterium sp. strain DS2-A Genome sequencing and assembly.</title>
        <authorList>
            <person name="Kim I."/>
        </authorList>
    </citation>
    <scope>NUCLEOTIDE SEQUENCE [LARGE SCALE GENOMIC DNA]</scope>
    <source>
        <strain evidence="8 9">DS2-A</strain>
    </source>
</reference>
<gene>
    <name evidence="8" type="ORF">E4635_14550</name>
</gene>
<dbReference type="InterPro" id="IPR007891">
    <property type="entry name" value="CHASE3"/>
</dbReference>
<dbReference type="InterPro" id="IPR013655">
    <property type="entry name" value="PAS_fold_3"/>
</dbReference>
<evidence type="ECO:0000256" key="2">
    <source>
        <dbReference type="ARBA" id="ARBA00012438"/>
    </source>
</evidence>
<comment type="caution">
    <text evidence="8">The sequence shown here is derived from an EMBL/GenBank/DDBJ whole genome shotgun (WGS) entry which is preliminary data.</text>
</comment>
<sequence>MRIKDFVFSSPFLKVLFVSLIFLLLFLSSIIYKNTLQVSNSTKWVVHSYKVHLALDRLMLTLKDAETGQRGFIMTHDKNYLKPYLGSKIKVRSTLAQLKWLSSDNTEQEKNIEKLEEMVELRFGYLRYSMYQDSLGSMNKQNLKESLDTGRNLMDTIEVHANKMIALEQYYLEKRNENYVSKTTVTPLLILLIVLFSLAIFSMAYFKINKDLSVMEETNRQLMITNESNRQAEKIGGFCTWTWDLKTGELKYSDNLYELLGCEPQSFKPTRKSFTAFIHPEDRQKITEEAAALLIENKQLIQHFRVIRKDGAIRHFKSIARTIDHKDKRTVIGIMNDITDQNEANFAIEQRNFELEQINGELESFNHVTSHDLQEPLRKIQTFISRISSNDMDSMSETGREYIGKILSAATKMRTLIDDLLLFSRTNKADKIFEKADLNELFQNSLQELAQAIQEKKATVTADPLPELQVIPYQIQQLFTNLISNSLKYSRPDINPAITIRSEKISISQMAPSEAKPDKIFYQISVSDNGMGFDPQFSESIFTLFQRLHSSSEFPGTGIGLAICKKIIENHKGTIKAQGRLNEGAVFTFFLPE</sequence>
<proteinExistence type="predicted"/>
<feature type="transmembrane region" description="Helical" evidence="6">
    <location>
        <begin position="12"/>
        <end position="32"/>
    </location>
</feature>
<dbReference type="InterPro" id="IPR004358">
    <property type="entry name" value="Sig_transdc_His_kin-like_C"/>
</dbReference>
<organism evidence="8 9">
    <name type="scientific">Flavobacterium humi</name>
    <dbReference type="NCBI Taxonomy" id="2562683"/>
    <lineage>
        <taxon>Bacteria</taxon>
        <taxon>Pseudomonadati</taxon>
        <taxon>Bacteroidota</taxon>
        <taxon>Flavobacteriia</taxon>
        <taxon>Flavobacteriales</taxon>
        <taxon>Flavobacteriaceae</taxon>
        <taxon>Flavobacterium</taxon>
    </lineage>
</organism>
<keyword evidence="6" id="KW-1133">Transmembrane helix</keyword>
<dbReference type="Gene3D" id="3.30.565.10">
    <property type="entry name" value="Histidine kinase-like ATPase, C-terminal domain"/>
    <property type="match status" value="1"/>
</dbReference>
<dbReference type="Pfam" id="PF02518">
    <property type="entry name" value="HATPase_c"/>
    <property type="match status" value="1"/>
</dbReference>
<dbReference type="SUPFAM" id="SSF55874">
    <property type="entry name" value="ATPase domain of HSP90 chaperone/DNA topoisomerase II/histidine kinase"/>
    <property type="match status" value="1"/>
</dbReference>
<dbReference type="Proteomes" id="UP000297407">
    <property type="component" value="Unassembled WGS sequence"/>
</dbReference>
<keyword evidence="3" id="KW-0597">Phosphoprotein</keyword>
<dbReference type="GO" id="GO:0000155">
    <property type="term" value="F:phosphorelay sensor kinase activity"/>
    <property type="evidence" value="ECO:0007669"/>
    <property type="project" value="InterPro"/>
</dbReference>
<dbReference type="InterPro" id="IPR005467">
    <property type="entry name" value="His_kinase_dom"/>
</dbReference>
<dbReference type="PROSITE" id="PS50109">
    <property type="entry name" value="HIS_KIN"/>
    <property type="match status" value="1"/>
</dbReference>
<evidence type="ECO:0000256" key="3">
    <source>
        <dbReference type="ARBA" id="ARBA00022553"/>
    </source>
</evidence>
<keyword evidence="5" id="KW-0418">Kinase</keyword>
<dbReference type="InterPro" id="IPR036890">
    <property type="entry name" value="HATPase_C_sf"/>
</dbReference>
<dbReference type="Gene3D" id="1.10.287.130">
    <property type="match status" value="1"/>
</dbReference>
<keyword evidence="4" id="KW-0808">Transferase</keyword>
<dbReference type="Pfam" id="PF08447">
    <property type="entry name" value="PAS_3"/>
    <property type="match status" value="1"/>
</dbReference>
<accession>A0A4Z0L2K5</accession>
<feature type="transmembrane region" description="Helical" evidence="6">
    <location>
        <begin position="185"/>
        <end position="206"/>
    </location>
</feature>
<dbReference type="Pfam" id="PF05227">
    <property type="entry name" value="CHASE3"/>
    <property type="match status" value="1"/>
</dbReference>
<dbReference type="PRINTS" id="PR00344">
    <property type="entry name" value="BCTRLSENSOR"/>
</dbReference>
<dbReference type="EC" id="2.7.13.3" evidence="2"/>
<evidence type="ECO:0000313" key="8">
    <source>
        <dbReference type="EMBL" id="TGD56663.1"/>
    </source>
</evidence>
<keyword evidence="6" id="KW-0472">Membrane</keyword>
<evidence type="ECO:0000313" key="9">
    <source>
        <dbReference type="Proteomes" id="UP000297407"/>
    </source>
</evidence>
<dbReference type="InterPro" id="IPR003661">
    <property type="entry name" value="HisK_dim/P_dom"/>
</dbReference>
<dbReference type="PANTHER" id="PTHR43304">
    <property type="entry name" value="PHYTOCHROME-LIKE PROTEIN CPH1"/>
    <property type="match status" value="1"/>
</dbReference>
<dbReference type="Pfam" id="PF00512">
    <property type="entry name" value="HisKA"/>
    <property type="match status" value="1"/>
</dbReference>
<protein>
    <recommendedName>
        <fullName evidence="2">histidine kinase</fullName>
        <ecNumber evidence="2">2.7.13.3</ecNumber>
    </recommendedName>
</protein>
<dbReference type="AlphaFoldDB" id="A0A4Z0L2K5"/>
<dbReference type="InterPro" id="IPR036097">
    <property type="entry name" value="HisK_dim/P_sf"/>
</dbReference>
<evidence type="ECO:0000256" key="6">
    <source>
        <dbReference type="SAM" id="Phobius"/>
    </source>
</evidence>
<dbReference type="CDD" id="cd00082">
    <property type="entry name" value="HisKA"/>
    <property type="match status" value="1"/>
</dbReference>
<dbReference type="SMART" id="SM00387">
    <property type="entry name" value="HATPase_c"/>
    <property type="match status" value="1"/>
</dbReference>
<dbReference type="SUPFAM" id="SSF55785">
    <property type="entry name" value="PYP-like sensor domain (PAS domain)"/>
    <property type="match status" value="1"/>
</dbReference>
<dbReference type="InterPro" id="IPR052162">
    <property type="entry name" value="Sensor_kinase/Photoreceptor"/>
</dbReference>
<dbReference type="SUPFAM" id="SSF47384">
    <property type="entry name" value="Homodimeric domain of signal transducing histidine kinase"/>
    <property type="match status" value="1"/>
</dbReference>
<dbReference type="CDD" id="cd19410">
    <property type="entry name" value="HK9-like_sensor"/>
    <property type="match status" value="1"/>
</dbReference>
<feature type="domain" description="Histidine kinase" evidence="7">
    <location>
        <begin position="368"/>
        <end position="593"/>
    </location>
</feature>
<dbReference type="InterPro" id="IPR035965">
    <property type="entry name" value="PAS-like_dom_sf"/>
</dbReference>
<evidence type="ECO:0000256" key="1">
    <source>
        <dbReference type="ARBA" id="ARBA00000085"/>
    </source>
</evidence>
<dbReference type="OrthoDB" id="9124519at2"/>
<dbReference type="PANTHER" id="PTHR43304:SF1">
    <property type="entry name" value="PAC DOMAIN-CONTAINING PROTEIN"/>
    <property type="match status" value="1"/>
</dbReference>
<comment type="catalytic activity">
    <reaction evidence="1">
        <text>ATP + protein L-histidine = ADP + protein N-phospho-L-histidine.</text>
        <dbReference type="EC" id="2.7.13.3"/>
    </reaction>
</comment>
<dbReference type="InterPro" id="IPR003594">
    <property type="entry name" value="HATPase_dom"/>
</dbReference>
<evidence type="ECO:0000259" key="7">
    <source>
        <dbReference type="PROSITE" id="PS50109"/>
    </source>
</evidence>
<dbReference type="FunFam" id="3.30.565.10:FF:000006">
    <property type="entry name" value="Sensor histidine kinase WalK"/>
    <property type="match status" value="1"/>
</dbReference>
<dbReference type="InterPro" id="IPR000014">
    <property type="entry name" value="PAS"/>
</dbReference>
<name>A0A4Z0L2K5_9FLAO</name>
<dbReference type="CDD" id="cd00130">
    <property type="entry name" value="PAS"/>
    <property type="match status" value="1"/>
</dbReference>
<keyword evidence="9" id="KW-1185">Reference proteome</keyword>
<evidence type="ECO:0000256" key="4">
    <source>
        <dbReference type="ARBA" id="ARBA00022679"/>
    </source>
</evidence>
<dbReference type="Gene3D" id="3.30.450.20">
    <property type="entry name" value="PAS domain"/>
    <property type="match status" value="1"/>
</dbReference>